<gene>
    <name evidence="1" type="ORF">SAMN05444955_11363</name>
</gene>
<dbReference type="Proteomes" id="UP000199695">
    <property type="component" value="Unassembled WGS sequence"/>
</dbReference>
<dbReference type="OrthoDB" id="2989414at2"/>
<dbReference type="InterPro" id="IPR029278">
    <property type="entry name" value="Imm26"/>
</dbReference>
<sequence>MGFWEETTKENNRLLIGDEPFDILIDAFQELSNVYLEDAGRKPTSEELGKLIALALDSMNFECLSDMEGFTLSECKIKKKKVKKIKYKPGDLFAIPLNDGEVYGYGMVCTGGKPMEDVYIEYYNIFTDNIISINQFKRLKKEVVFTLLSGVAGILDNEWKKIGSIPFDESKYQIPDFYDKMHGDVYYISKGAANNPDARIFPVTKEEALKVKNPDGLIGSGIIEEWLYEEYLKQKTGES</sequence>
<proteinExistence type="predicted"/>
<evidence type="ECO:0000313" key="2">
    <source>
        <dbReference type="Proteomes" id="UP000199695"/>
    </source>
</evidence>
<protein>
    <submittedName>
        <fullName evidence="1">Immunity protein 26</fullName>
    </submittedName>
</protein>
<reference evidence="1 2" key="1">
    <citation type="submission" date="2016-10" db="EMBL/GenBank/DDBJ databases">
        <authorList>
            <person name="de Groot N.N."/>
        </authorList>
    </citation>
    <scope>NUCLEOTIDE SEQUENCE [LARGE SCALE GENOMIC DNA]</scope>
    <source>
        <strain evidence="1 2">DSM 46701</strain>
    </source>
</reference>
<accession>A0A1H8H737</accession>
<evidence type="ECO:0000313" key="1">
    <source>
        <dbReference type="EMBL" id="SEN51819.1"/>
    </source>
</evidence>
<dbReference type="EMBL" id="FOCQ01000013">
    <property type="protein sequence ID" value="SEN51819.1"/>
    <property type="molecule type" value="Genomic_DNA"/>
</dbReference>
<name>A0A1H8H737_9BACL</name>
<dbReference type="RefSeq" id="WP_089970653.1">
    <property type="nucleotide sequence ID" value="NZ_FOCQ01000013.1"/>
</dbReference>
<organism evidence="1 2">
    <name type="scientific">Lihuaxuella thermophila</name>
    <dbReference type="NCBI Taxonomy" id="1173111"/>
    <lineage>
        <taxon>Bacteria</taxon>
        <taxon>Bacillati</taxon>
        <taxon>Bacillota</taxon>
        <taxon>Bacilli</taxon>
        <taxon>Bacillales</taxon>
        <taxon>Thermoactinomycetaceae</taxon>
        <taxon>Lihuaxuella</taxon>
    </lineage>
</organism>
<keyword evidence="2" id="KW-1185">Reference proteome</keyword>
<dbReference type="Pfam" id="PF15428">
    <property type="entry name" value="Imm26"/>
    <property type="match status" value="1"/>
</dbReference>
<dbReference type="AlphaFoldDB" id="A0A1H8H737"/>